<dbReference type="Proteomes" id="UP000509548">
    <property type="component" value="Chromosome 1"/>
</dbReference>
<evidence type="ECO:0000259" key="12">
    <source>
        <dbReference type="Pfam" id="PF05658"/>
    </source>
</evidence>
<dbReference type="Pfam" id="PF13018">
    <property type="entry name" value="ESPR"/>
    <property type="match status" value="1"/>
</dbReference>
<dbReference type="GO" id="GO:0009986">
    <property type="term" value="C:cell surface"/>
    <property type="evidence" value="ECO:0007669"/>
    <property type="project" value="UniProtKB-SubCell"/>
</dbReference>
<feature type="domain" description="Trimeric autotransporter adhesin YadA-like head" evidence="12">
    <location>
        <begin position="87"/>
        <end position="109"/>
    </location>
</feature>
<evidence type="ECO:0000256" key="5">
    <source>
        <dbReference type="ARBA" id="ARBA00022452"/>
    </source>
</evidence>
<dbReference type="InterPro" id="IPR011049">
    <property type="entry name" value="Serralysin-like_metalloprot_C"/>
</dbReference>
<feature type="domain" description="Trimeric autotransporter adhesin YadA-like stalk" evidence="13">
    <location>
        <begin position="390"/>
        <end position="429"/>
    </location>
</feature>
<dbReference type="Pfam" id="PF03895">
    <property type="entry name" value="YadA_anchor"/>
    <property type="match status" value="1"/>
</dbReference>
<dbReference type="InterPro" id="IPR045584">
    <property type="entry name" value="Pilin-like"/>
</dbReference>
<evidence type="ECO:0000256" key="7">
    <source>
        <dbReference type="ARBA" id="ARBA00022729"/>
    </source>
</evidence>
<dbReference type="GO" id="GO:0009279">
    <property type="term" value="C:cell outer membrane"/>
    <property type="evidence" value="ECO:0007669"/>
    <property type="project" value="UniProtKB-SubCell"/>
</dbReference>
<keyword evidence="9" id="KW-0472">Membrane</keyword>
<dbReference type="InterPro" id="IPR008640">
    <property type="entry name" value="Adhesin_Head_dom"/>
</dbReference>
<evidence type="ECO:0000256" key="3">
    <source>
        <dbReference type="ARBA" id="ARBA00005848"/>
    </source>
</evidence>
<feature type="domain" description="Trimeric autotransporter adhesin YadA-like stalk" evidence="13">
    <location>
        <begin position="1014"/>
        <end position="1053"/>
    </location>
</feature>
<feature type="domain" description="Trimeric autotransporter adhesin YadA-like stalk" evidence="13">
    <location>
        <begin position="645"/>
        <end position="688"/>
    </location>
</feature>
<comment type="subcellular location">
    <subcellularLocation>
        <location evidence="2">Cell outer membrane</location>
    </subcellularLocation>
    <subcellularLocation>
        <location evidence="1">Cell surface</location>
    </subcellularLocation>
</comment>
<dbReference type="Gene3D" id="2.150.10.10">
    <property type="entry name" value="Serralysin-like metalloprotease, C-terminal"/>
    <property type="match status" value="8"/>
</dbReference>
<feature type="domain" description="Trimeric autotransporter adhesin YadA-like stalk" evidence="13">
    <location>
        <begin position="518"/>
        <end position="561"/>
    </location>
</feature>
<reference evidence="15 16" key="1">
    <citation type="journal article" date="2014" name="Genome Announc.">
        <title>Draft Genome Sequence of the Haloacid-Degrading Burkholderia caribensis Strain MBA4.</title>
        <authorList>
            <person name="Pan Y."/>
            <person name="Kong K.F."/>
            <person name="Tsang J.S."/>
        </authorList>
    </citation>
    <scope>NUCLEOTIDE SEQUENCE [LARGE SCALE GENOMIC DNA]</scope>
    <source>
        <strain evidence="15 16">852011</strain>
    </source>
</reference>
<evidence type="ECO:0000313" key="16">
    <source>
        <dbReference type="Proteomes" id="UP000509548"/>
    </source>
</evidence>
<evidence type="ECO:0000256" key="4">
    <source>
        <dbReference type="ARBA" id="ARBA00022448"/>
    </source>
</evidence>
<evidence type="ECO:0000256" key="6">
    <source>
        <dbReference type="ARBA" id="ARBA00022692"/>
    </source>
</evidence>
<feature type="domain" description="Trimeric autotransporter adhesin YadA-like C-terminal membrane anchor" evidence="11">
    <location>
        <begin position="1086"/>
        <end position="1144"/>
    </location>
</feature>
<keyword evidence="6" id="KW-0812">Transmembrane</keyword>
<protein>
    <recommendedName>
        <fullName evidence="17">Adhesin</fullName>
    </recommendedName>
</protein>
<keyword evidence="4" id="KW-0813">Transport</keyword>
<feature type="domain" description="Trimeric autotransporter adhesin YadA-like stalk" evidence="13">
    <location>
        <begin position="814"/>
        <end position="857"/>
    </location>
</feature>
<evidence type="ECO:0008006" key="17">
    <source>
        <dbReference type="Google" id="ProtNLM"/>
    </source>
</evidence>
<evidence type="ECO:0000256" key="1">
    <source>
        <dbReference type="ARBA" id="ARBA00004241"/>
    </source>
</evidence>
<dbReference type="GO" id="GO:0015031">
    <property type="term" value="P:protein transport"/>
    <property type="evidence" value="ECO:0007669"/>
    <property type="project" value="UniProtKB-KW"/>
</dbReference>
<evidence type="ECO:0000259" key="14">
    <source>
        <dbReference type="Pfam" id="PF13018"/>
    </source>
</evidence>
<comment type="similarity">
    <text evidence="3">Belongs to the autotransporter-2 (AT-2) (TC 1.B.40) family.</text>
</comment>
<dbReference type="Pfam" id="PF05658">
    <property type="entry name" value="YadA_head"/>
    <property type="match status" value="6"/>
</dbReference>
<feature type="domain" description="Trimeric autotransporter adhesin YadA-like head" evidence="12">
    <location>
        <begin position="181"/>
        <end position="207"/>
    </location>
</feature>
<feature type="domain" description="ESPR" evidence="14">
    <location>
        <begin position="1"/>
        <end position="47"/>
    </location>
</feature>
<evidence type="ECO:0000256" key="8">
    <source>
        <dbReference type="ARBA" id="ARBA00022927"/>
    </source>
</evidence>
<proteinExistence type="inferred from homology"/>
<evidence type="ECO:0000256" key="9">
    <source>
        <dbReference type="ARBA" id="ARBA00023136"/>
    </source>
</evidence>
<dbReference type="InterPro" id="IPR005594">
    <property type="entry name" value="YadA_C"/>
</dbReference>
<evidence type="ECO:0000313" key="15">
    <source>
        <dbReference type="EMBL" id="QLB63026.1"/>
    </source>
</evidence>
<sequence>MNKSYKTVWNESTGTYVAAPEVAKSRGKKSRSTKALAAAIVAAGTGAVTSMSAHAGALDGGTVAGGTQSVAIGSSSYATNAGFGPYDSSVAVGAYSTASNQRTTAIGTAAWATGIQDTVIGYHASAGGNDNTVIGANAKGTVTWGTAVGSSSQVAYFGAAFGVSSVASGDFSAAVGAAANATGASSSALGYGSSAVTSNSVALGAGSVAKSGTLFLGGFQPVGGTAISAATAAGEVSVGDAGAERRITNVAAGLTATDAVNVSQLKSEDAKVNNISNNLSNLSNTVNNINTGTGNITNISNTVNNITNGGGIKYFHANSTLADSVATGAESVAIGGNASATAANSVALGSNSVANSTTLGTAGFNPGGAAISAGTAAGEVSIGKAGAERRITNVAAGYAATDAVNVSQLMSEDAKVNAEGTSIANVIGGGSTYNSTTGAITGPTFNIGGKTITTIAGAITNIDGRVTQNTTDISNITTQITNGEIGLVQQAGSTATITVAKGTAGSLVDFTGTAGARKLTGVANGNVNASSVDAVNGSQLFNVAQSTANAFGGGSTVNTDGTISNPTYVINGGTTVHNAGDAITNIDGRVTQNTTDISNINSQITQITNGEIGLVQQDASTRNITVAKGTDGTIVDFTGTAGARKLTGVANGAVNVSSVDAVNGSQLFNVAQSTANAIGGGSTVNSDGTISNPTYVINGGNTTVSNVGDAITNIDGRVTNIDNSMNNIVNGGGIKYFHANSTLADSVATGVDSIAIGGNASATTSNSVALGSNSMTGAVVATTGATIGGQNYTFAGSAPVGTVSVGSAGQERTITNVAAGQLSASSTDAVNGSQLHATNQAVNQVQNQVNNISNTVNNLSAGAVQYDRNADGSVDYSSVTMGGGNAPDGTVIHNVAAGTDDSDAVNKGQMDAAIATVTNIANNASDPMFSANGDRNTEAAKASGTHATAMGPMSNASGNQSIATGYNAQASGDSSMAIGANSKATADHAVALGDGSVADRANTVSVGSAGKERQVTNVAAGTARTDAVNVGQLNDSITAAVGDLPAGTTAKSYTDQQVNMVQQGVNSVARNAYSGIAAATALTMIPDVDQGKTIAVGVGAGSYHGYQATALGASARITQNIKVKLGAGISGQGTTVGVGASYQW</sequence>
<evidence type="ECO:0000256" key="2">
    <source>
        <dbReference type="ARBA" id="ARBA00004442"/>
    </source>
</evidence>
<dbReference type="SUPFAM" id="SSF101967">
    <property type="entry name" value="Adhesin YadA, collagen-binding domain"/>
    <property type="match status" value="5"/>
</dbReference>
<feature type="domain" description="Trimeric autotransporter adhesin YadA-like stalk" evidence="13">
    <location>
        <begin position="246"/>
        <end position="287"/>
    </location>
</feature>
<name>A0A9Q6S223_9BURK</name>
<dbReference type="AlphaFoldDB" id="A0A9Q6S223"/>
<evidence type="ECO:0000259" key="13">
    <source>
        <dbReference type="Pfam" id="PF05662"/>
    </source>
</evidence>
<keyword evidence="8" id="KW-0653">Protein transport</keyword>
<dbReference type="SUPFAM" id="SSF54523">
    <property type="entry name" value="Pili subunits"/>
    <property type="match status" value="1"/>
</dbReference>
<dbReference type="EMBL" id="CP015958">
    <property type="protein sequence ID" value="QLB63026.1"/>
    <property type="molecule type" value="Genomic_DNA"/>
</dbReference>
<feature type="domain" description="Trimeric autotransporter adhesin YadA-like head" evidence="12">
    <location>
        <begin position="326"/>
        <end position="352"/>
    </location>
</feature>
<dbReference type="InterPro" id="IPR008635">
    <property type="entry name" value="Coiled_stalk_dom"/>
</dbReference>
<feature type="domain" description="Trimeric autotransporter adhesin YadA-like head" evidence="12">
    <location>
        <begin position="748"/>
        <end position="774"/>
    </location>
</feature>
<keyword evidence="10" id="KW-0998">Cell outer membrane</keyword>
<keyword evidence="7" id="KW-0732">Signal</keyword>
<dbReference type="InterPro" id="IPR024973">
    <property type="entry name" value="ESPR"/>
</dbReference>
<feature type="domain" description="Trimeric autotransporter adhesin YadA-like head" evidence="12">
    <location>
        <begin position="970"/>
        <end position="996"/>
    </location>
</feature>
<gene>
    <name evidence="15" type="ORF">A9O66_11915</name>
</gene>
<keyword evidence="5" id="KW-1134">Transmembrane beta strand</keyword>
<organism evidence="15 16">
    <name type="scientific">Paraburkholderia caribensis</name>
    <dbReference type="NCBI Taxonomy" id="75105"/>
    <lineage>
        <taxon>Bacteria</taxon>
        <taxon>Pseudomonadati</taxon>
        <taxon>Pseudomonadota</taxon>
        <taxon>Betaproteobacteria</taxon>
        <taxon>Burkholderiales</taxon>
        <taxon>Burkholderiaceae</taxon>
        <taxon>Paraburkholderia</taxon>
    </lineage>
</organism>
<dbReference type="Gene3D" id="3.30.1300.30">
    <property type="entry name" value="GSPII I/J protein-like"/>
    <property type="match status" value="1"/>
</dbReference>
<dbReference type="Pfam" id="PF05662">
    <property type="entry name" value="YadA_stalk"/>
    <property type="match status" value="7"/>
</dbReference>
<evidence type="ECO:0000256" key="10">
    <source>
        <dbReference type="ARBA" id="ARBA00023237"/>
    </source>
</evidence>
<feature type="domain" description="Trimeric autotransporter adhesin YadA-like head" evidence="12">
    <location>
        <begin position="942"/>
        <end position="968"/>
    </location>
</feature>
<accession>A0A9Q6S223</accession>
<evidence type="ECO:0000259" key="11">
    <source>
        <dbReference type="Pfam" id="PF03895"/>
    </source>
</evidence>
<feature type="domain" description="Trimeric autotransporter adhesin YadA-like stalk" evidence="13">
    <location>
        <begin position="892"/>
        <end position="931"/>
    </location>
</feature>